<accession>A0A8D2INZ8</accession>
<dbReference type="GO" id="GO:0007266">
    <property type="term" value="P:Rho protein signal transduction"/>
    <property type="evidence" value="ECO:0007669"/>
    <property type="project" value="TreeGrafter"/>
</dbReference>
<dbReference type="InterPro" id="IPR008936">
    <property type="entry name" value="Rho_GTPase_activation_prot"/>
</dbReference>
<dbReference type="GO" id="GO:0000281">
    <property type="term" value="P:mitotic cytokinesis"/>
    <property type="evidence" value="ECO:0007669"/>
    <property type="project" value="TreeGrafter"/>
</dbReference>
<dbReference type="Gene3D" id="1.10.555.10">
    <property type="entry name" value="Rho GTPase activation protein"/>
    <property type="match status" value="1"/>
</dbReference>
<dbReference type="GO" id="GO:0051233">
    <property type="term" value="C:spindle midzone"/>
    <property type="evidence" value="ECO:0007669"/>
    <property type="project" value="TreeGrafter"/>
</dbReference>
<dbReference type="AlphaFoldDB" id="A0A8D2INZ8"/>
<dbReference type="PANTHER" id="PTHR46199">
    <property type="entry name" value="RAC GTPASE-ACTIVATING PROTEIN 1"/>
    <property type="match status" value="1"/>
</dbReference>
<dbReference type="PANTHER" id="PTHR46199:SF4">
    <property type="entry name" value="RAC GTPASE-ACTIVATING PROTEIN 1"/>
    <property type="match status" value="1"/>
</dbReference>
<feature type="domain" description="Rho-GAP" evidence="1">
    <location>
        <begin position="1"/>
        <end position="49"/>
    </location>
</feature>
<dbReference type="GO" id="GO:0005096">
    <property type="term" value="F:GTPase activator activity"/>
    <property type="evidence" value="ECO:0007669"/>
    <property type="project" value="TreeGrafter"/>
</dbReference>
<proteinExistence type="predicted"/>
<sequence>MDRHNLARIFGPTLVGHGTPNPTPLAIMEDTPRQCLVVSHLLALPLKFWRRFVGEEQENLVPSAQKPNVTYEQGELDGVFWGGRKLRDCIGTATFPPS</sequence>
<keyword evidence="3" id="KW-1185">Reference proteome</keyword>
<evidence type="ECO:0000313" key="3">
    <source>
        <dbReference type="Proteomes" id="UP000694545"/>
    </source>
</evidence>
<dbReference type="PROSITE" id="PS50238">
    <property type="entry name" value="RHOGAP"/>
    <property type="match status" value="1"/>
</dbReference>
<dbReference type="Proteomes" id="UP000694545">
    <property type="component" value="Unplaced"/>
</dbReference>
<dbReference type="Ensembl" id="ENSVKKT00000001318.1">
    <property type="protein sequence ID" value="ENSVKKP00000001269.1"/>
    <property type="gene ID" value="ENSVKKG00000001049.1"/>
</dbReference>
<protein>
    <recommendedName>
        <fullName evidence="1">Rho-GAP domain-containing protein</fullName>
    </recommendedName>
</protein>
<dbReference type="GO" id="GO:0032154">
    <property type="term" value="C:cleavage furrow"/>
    <property type="evidence" value="ECO:0007669"/>
    <property type="project" value="TreeGrafter"/>
</dbReference>
<organism evidence="2 3">
    <name type="scientific">Varanus komodoensis</name>
    <name type="common">Komodo dragon</name>
    <dbReference type="NCBI Taxonomy" id="61221"/>
    <lineage>
        <taxon>Eukaryota</taxon>
        <taxon>Metazoa</taxon>
        <taxon>Chordata</taxon>
        <taxon>Craniata</taxon>
        <taxon>Vertebrata</taxon>
        <taxon>Euteleostomi</taxon>
        <taxon>Lepidosauria</taxon>
        <taxon>Squamata</taxon>
        <taxon>Bifurcata</taxon>
        <taxon>Unidentata</taxon>
        <taxon>Episquamata</taxon>
        <taxon>Toxicofera</taxon>
        <taxon>Anguimorpha</taxon>
        <taxon>Paleoanguimorpha</taxon>
        <taxon>Varanoidea</taxon>
        <taxon>Varanidae</taxon>
        <taxon>Varanus</taxon>
    </lineage>
</organism>
<dbReference type="GO" id="GO:0097149">
    <property type="term" value="C:centralspindlin complex"/>
    <property type="evidence" value="ECO:0007669"/>
    <property type="project" value="TreeGrafter"/>
</dbReference>
<evidence type="ECO:0000313" key="2">
    <source>
        <dbReference type="Ensembl" id="ENSVKKP00000001269.1"/>
    </source>
</evidence>
<name>A0A8D2INZ8_VARKO</name>
<dbReference type="SUPFAM" id="SSF48350">
    <property type="entry name" value="GTPase activation domain, GAP"/>
    <property type="match status" value="1"/>
</dbReference>
<reference evidence="2" key="2">
    <citation type="submission" date="2025-09" db="UniProtKB">
        <authorList>
            <consortium name="Ensembl"/>
        </authorList>
    </citation>
    <scope>IDENTIFICATION</scope>
</reference>
<dbReference type="GO" id="GO:0030496">
    <property type="term" value="C:midbody"/>
    <property type="evidence" value="ECO:0007669"/>
    <property type="project" value="TreeGrafter"/>
</dbReference>
<reference evidence="2" key="1">
    <citation type="submission" date="2025-08" db="UniProtKB">
        <authorList>
            <consortium name="Ensembl"/>
        </authorList>
    </citation>
    <scope>IDENTIFICATION</scope>
</reference>
<dbReference type="GO" id="GO:0005634">
    <property type="term" value="C:nucleus"/>
    <property type="evidence" value="ECO:0007669"/>
    <property type="project" value="TreeGrafter"/>
</dbReference>
<dbReference type="InterPro" id="IPR000198">
    <property type="entry name" value="RhoGAP_dom"/>
</dbReference>
<dbReference type="GO" id="GO:0051256">
    <property type="term" value="P:mitotic spindle midzone assembly"/>
    <property type="evidence" value="ECO:0007669"/>
    <property type="project" value="TreeGrafter"/>
</dbReference>
<evidence type="ECO:0000259" key="1">
    <source>
        <dbReference type="PROSITE" id="PS50238"/>
    </source>
</evidence>